<accession>A0A1W1CB02</accession>
<gene>
    <name evidence="1" type="ORF">MNB_SV-12-1761</name>
</gene>
<dbReference type="AlphaFoldDB" id="A0A1W1CB02"/>
<dbReference type="EMBL" id="FPHE01000120">
    <property type="protein sequence ID" value="SFV62939.1"/>
    <property type="molecule type" value="Genomic_DNA"/>
</dbReference>
<protein>
    <submittedName>
        <fullName evidence="1">Uncharacterized protein</fullName>
    </submittedName>
</protein>
<organism evidence="1">
    <name type="scientific">hydrothermal vent metagenome</name>
    <dbReference type="NCBI Taxonomy" id="652676"/>
    <lineage>
        <taxon>unclassified sequences</taxon>
        <taxon>metagenomes</taxon>
        <taxon>ecological metagenomes</taxon>
    </lineage>
</organism>
<name>A0A1W1CB02_9ZZZZ</name>
<evidence type="ECO:0000313" key="1">
    <source>
        <dbReference type="EMBL" id="SFV62939.1"/>
    </source>
</evidence>
<sequence>MQTLTIRIDESYLDQILAFLQQIPKNKREIFQHTKLNISSKKIEDDNFLTILANGPTISQKEADEWEQNIK</sequence>
<reference evidence="1" key="1">
    <citation type="submission" date="2016-10" db="EMBL/GenBank/DDBJ databases">
        <authorList>
            <person name="de Groot N.N."/>
        </authorList>
    </citation>
    <scope>NUCLEOTIDE SEQUENCE</scope>
</reference>
<proteinExistence type="predicted"/>